<evidence type="ECO:0000313" key="2">
    <source>
        <dbReference type="EMBL" id="PRP85941.1"/>
    </source>
</evidence>
<dbReference type="OrthoDB" id="25491at2759"/>
<name>A0A2P6NPQ2_9EUKA</name>
<dbReference type="InterPro" id="IPR036291">
    <property type="entry name" value="NAD(P)-bd_dom_sf"/>
</dbReference>
<sequence length="313" mass="35894">MHYKKDPDAKMIPASSYIDRADWNGKTALITGANSGIGLATAKVFACLGLDRLILAVRNREKGEEATNDIIQFAEQHSKRPPHIDIMEIECSDLSSVEAFSCNYSKDLHSTTRPPLDFLILNAGLQLNQRETTVDGNEKTWQVNYLSQVCVVEEWLKSGVITQKTRVVFVSSGMHRLVDRLQLDDIHFQHRTYTFKDAYTQSKLCQLLYMHHLVKLYPSHHFYAVEPGPVKTEIYRKDSGFKECPWEGFEDRPSPDEGAFPILYCCVEDKVKSGGFYAVPDGREGEKSEEARSVEREEELWKLTQRRLKRESR</sequence>
<comment type="caution">
    <text evidence="2">The sequence shown here is derived from an EMBL/GenBank/DDBJ whole genome shotgun (WGS) entry which is preliminary data.</text>
</comment>
<dbReference type="PANTHER" id="PTHR43157">
    <property type="entry name" value="PHOSPHATIDYLINOSITOL-GLYCAN BIOSYNTHESIS CLASS F PROTEIN-RELATED"/>
    <property type="match status" value="1"/>
</dbReference>
<keyword evidence="3" id="KW-1185">Reference proteome</keyword>
<dbReference type="Gene3D" id="3.40.50.720">
    <property type="entry name" value="NAD(P)-binding Rossmann-like Domain"/>
    <property type="match status" value="1"/>
</dbReference>
<dbReference type="SUPFAM" id="SSF51735">
    <property type="entry name" value="NAD(P)-binding Rossmann-fold domains"/>
    <property type="match status" value="1"/>
</dbReference>
<dbReference type="EMBL" id="MDYQ01000037">
    <property type="protein sequence ID" value="PRP85941.1"/>
    <property type="molecule type" value="Genomic_DNA"/>
</dbReference>
<dbReference type="STRING" id="1890364.A0A2P6NPQ2"/>
<dbReference type="PANTHER" id="PTHR43157:SF31">
    <property type="entry name" value="PHOSPHATIDYLINOSITOL-GLYCAN BIOSYNTHESIS CLASS F PROTEIN"/>
    <property type="match status" value="1"/>
</dbReference>
<dbReference type="AlphaFoldDB" id="A0A2P6NPQ2"/>
<gene>
    <name evidence="2" type="ORF">PROFUN_06063</name>
</gene>
<dbReference type="InParanoid" id="A0A2P6NPQ2"/>
<proteinExistence type="predicted"/>
<keyword evidence="1" id="KW-0560">Oxidoreductase</keyword>
<dbReference type="Proteomes" id="UP000241769">
    <property type="component" value="Unassembled WGS sequence"/>
</dbReference>
<dbReference type="Pfam" id="PF00106">
    <property type="entry name" value="adh_short"/>
    <property type="match status" value="1"/>
</dbReference>
<dbReference type="InterPro" id="IPR002347">
    <property type="entry name" value="SDR_fam"/>
</dbReference>
<dbReference type="PRINTS" id="PR00081">
    <property type="entry name" value="GDHRDH"/>
</dbReference>
<evidence type="ECO:0000256" key="1">
    <source>
        <dbReference type="ARBA" id="ARBA00023002"/>
    </source>
</evidence>
<organism evidence="2 3">
    <name type="scientific">Planoprotostelium fungivorum</name>
    <dbReference type="NCBI Taxonomy" id="1890364"/>
    <lineage>
        <taxon>Eukaryota</taxon>
        <taxon>Amoebozoa</taxon>
        <taxon>Evosea</taxon>
        <taxon>Variosea</taxon>
        <taxon>Cavosteliida</taxon>
        <taxon>Cavosteliaceae</taxon>
        <taxon>Planoprotostelium</taxon>
    </lineage>
</organism>
<accession>A0A2P6NPQ2</accession>
<evidence type="ECO:0000313" key="3">
    <source>
        <dbReference type="Proteomes" id="UP000241769"/>
    </source>
</evidence>
<protein>
    <submittedName>
        <fullName evidence="2">Dehydrogenase</fullName>
    </submittedName>
</protein>
<dbReference type="GO" id="GO:0016491">
    <property type="term" value="F:oxidoreductase activity"/>
    <property type="evidence" value="ECO:0007669"/>
    <property type="project" value="UniProtKB-KW"/>
</dbReference>
<reference evidence="2 3" key="1">
    <citation type="journal article" date="2018" name="Genome Biol. Evol.">
        <title>Multiple Roots of Fruiting Body Formation in Amoebozoa.</title>
        <authorList>
            <person name="Hillmann F."/>
            <person name="Forbes G."/>
            <person name="Novohradska S."/>
            <person name="Ferling I."/>
            <person name="Riege K."/>
            <person name="Groth M."/>
            <person name="Westermann M."/>
            <person name="Marz M."/>
            <person name="Spaller T."/>
            <person name="Winckler T."/>
            <person name="Schaap P."/>
            <person name="Glockner G."/>
        </authorList>
    </citation>
    <scope>NUCLEOTIDE SEQUENCE [LARGE SCALE GENOMIC DNA]</scope>
    <source>
        <strain evidence="2 3">Jena</strain>
    </source>
</reference>